<dbReference type="RefSeq" id="XP_030759984.1">
    <property type="nucleotide sequence ID" value="XM_030904124.1"/>
</dbReference>
<keyword evidence="12" id="KW-0599">Photoprotein</keyword>
<evidence type="ECO:0000256" key="13">
    <source>
        <dbReference type="ARBA" id="ARBA00048497"/>
    </source>
</evidence>
<dbReference type="GO" id="GO:0005524">
    <property type="term" value="F:ATP binding"/>
    <property type="evidence" value="ECO:0007669"/>
    <property type="project" value="UniProtKB-KW"/>
</dbReference>
<evidence type="ECO:0000256" key="10">
    <source>
        <dbReference type="ARBA" id="ARBA00023140"/>
    </source>
</evidence>
<evidence type="ECO:0000256" key="1">
    <source>
        <dbReference type="ARBA" id="ARBA00004275"/>
    </source>
</evidence>
<feature type="domain" description="AMP-binding enzyme C-terminal" evidence="15">
    <location>
        <begin position="516"/>
        <end position="592"/>
    </location>
</feature>
<dbReference type="Gene3D" id="3.30.300.30">
    <property type="match status" value="1"/>
</dbReference>
<evidence type="ECO:0000313" key="17">
    <source>
        <dbReference type="RefSeq" id="XP_030759984.1"/>
    </source>
</evidence>
<keyword evidence="11" id="KW-0455">Luminescence</keyword>
<comment type="catalytic activity">
    <reaction evidence="13">
        <text>firefly D-luciferin + ATP + O2 = firefly oxyluciferin + hnu + AMP + CO2 + diphosphate</text>
        <dbReference type="Rhea" id="RHEA:10732"/>
        <dbReference type="ChEBI" id="CHEBI:15379"/>
        <dbReference type="ChEBI" id="CHEBI:16526"/>
        <dbReference type="ChEBI" id="CHEBI:16792"/>
        <dbReference type="ChEBI" id="CHEBI:30212"/>
        <dbReference type="ChEBI" id="CHEBI:30616"/>
        <dbReference type="ChEBI" id="CHEBI:33019"/>
        <dbReference type="ChEBI" id="CHEBI:58038"/>
        <dbReference type="ChEBI" id="CHEBI:456215"/>
        <dbReference type="EC" id="1.13.12.7"/>
    </reaction>
</comment>
<feature type="domain" description="AMP-dependent synthetase/ligase" evidence="14">
    <location>
        <begin position="100"/>
        <end position="465"/>
    </location>
</feature>
<keyword evidence="8" id="KW-0560">Oxidoreductase</keyword>
<proteinExistence type="inferred from homology"/>
<reference evidence="17 18" key="1">
    <citation type="submission" date="2025-04" db="UniProtKB">
        <authorList>
            <consortium name="RefSeq"/>
        </authorList>
    </citation>
    <scope>IDENTIFICATION</scope>
    <source>
        <tissue evidence="17 18">Gonads</tissue>
    </source>
</reference>
<keyword evidence="5" id="KW-0479">Metal-binding</keyword>
<dbReference type="GO" id="GO:0004497">
    <property type="term" value="F:monooxygenase activity"/>
    <property type="evidence" value="ECO:0007669"/>
    <property type="project" value="UniProtKB-KW"/>
</dbReference>
<organism evidence="16 18">
    <name type="scientific">Sitophilus oryzae</name>
    <name type="common">Rice weevil</name>
    <name type="synonym">Curculio oryzae</name>
    <dbReference type="NCBI Taxonomy" id="7048"/>
    <lineage>
        <taxon>Eukaryota</taxon>
        <taxon>Metazoa</taxon>
        <taxon>Ecdysozoa</taxon>
        <taxon>Arthropoda</taxon>
        <taxon>Hexapoda</taxon>
        <taxon>Insecta</taxon>
        <taxon>Pterygota</taxon>
        <taxon>Neoptera</taxon>
        <taxon>Endopterygota</taxon>
        <taxon>Coleoptera</taxon>
        <taxon>Polyphaga</taxon>
        <taxon>Cucujiformia</taxon>
        <taxon>Curculionidae</taxon>
        <taxon>Dryophthorinae</taxon>
        <taxon>Sitophilus</taxon>
    </lineage>
</organism>
<dbReference type="InterPro" id="IPR042099">
    <property type="entry name" value="ANL_N_sf"/>
</dbReference>
<dbReference type="GO" id="GO:0008218">
    <property type="term" value="P:bioluminescence"/>
    <property type="evidence" value="ECO:0007669"/>
    <property type="project" value="UniProtKB-KW"/>
</dbReference>
<dbReference type="Proteomes" id="UP000504635">
    <property type="component" value="Unplaced"/>
</dbReference>
<evidence type="ECO:0000256" key="7">
    <source>
        <dbReference type="ARBA" id="ARBA00022840"/>
    </source>
</evidence>
<dbReference type="KEGG" id="soy:115885271"/>
<evidence type="ECO:0000256" key="6">
    <source>
        <dbReference type="ARBA" id="ARBA00022741"/>
    </source>
</evidence>
<dbReference type="RefSeq" id="XP_030759985.1">
    <property type="nucleotide sequence ID" value="XM_030904125.1"/>
</dbReference>
<accession>A0A6J2YAM6</accession>
<dbReference type="OrthoDB" id="10253869at2759"/>
<evidence type="ECO:0000256" key="5">
    <source>
        <dbReference type="ARBA" id="ARBA00022723"/>
    </source>
</evidence>
<evidence type="ECO:0000313" key="18">
    <source>
        <dbReference type="RefSeq" id="XP_030759985.1"/>
    </source>
</evidence>
<comment type="subcellular location">
    <subcellularLocation>
        <location evidence="1">Peroxisome</location>
    </subcellularLocation>
</comment>
<evidence type="ECO:0000313" key="16">
    <source>
        <dbReference type="Proteomes" id="UP000504635"/>
    </source>
</evidence>
<dbReference type="FunFam" id="3.30.300.30:FF:000007">
    <property type="entry name" value="4-coumarate--CoA ligase 2"/>
    <property type="match status" value="1"/>
</dbReference>
<keyword evidence="7" id="KW-0067">ATP-binding</keyword>
<dbReference type="PANTHER" id="PTHR24096">
    <property type="entry name" value="LONG-CHAIN-FATTY-ACID--COA LIGASE"/>
    <property type="match status" value="1"/>
</dbReference>
<evidence type="ECO:0000259" key="15">
    <source>
        <dbReference type="Pfam" id="PF13193"/>
    </source>
</evidence>
<evidence type="ECO:0000256" key="3">
    <source>
        <dbReference type="ARBA" id="ARBA00012532"/>
    </source>
</evidence>
<dbReference type="GO" id="GO:0046949">
    <property type="term" value="P:fatty-acyl-CoA biosynthetic process"/>
    <property type="evidence" value="ECO:0007669"/>
    <property type="project" value="TreeGrafter"/>
</dbReference>
<evidence type="ECO:0000256" key="4">
    <source>
        <dbReference type="ARBA" id="ARBA00019043"/>
    </source>
</evidence>
<keyword evidence="10" id="KW-0576">Peroxisome</keyword>
<dbReference type="InterPro" id="IPR020845">
    <property type="entry name" value="AMP-binding_CS"/>
</dbReference>
<comment type="similarity">
    <text evidence="2">Belongs to the ATP-dependent AMP-binding enzyme family.</text>
</comment>
<dbReference type="Pfam" id="PF13193">
    <property type="entry name" value="AMP-binding_C"/>
    <property type="match status" value="1"/>
</dbReference>
<dbReference type="EC" id="1.13.12.7" evidence="3"/>
<evidence type="ECO:0000256" key="11">
    <source>
        <dbReference type="ARBA" id="ARBA00023223"/>
    </source>
</evidence>
<evidence type="ECO:0000256" key="8">
    <source>
        <dbReference type="ARBA" id="ARBA00023002"/>
    </source>
</evidence>
<sequence length="603" mass="66082">MSRAILKQISQCNTLIPSQHSGCMGLLTVIANRNVDNRNFSINIAKSNSRQNSSKKLYSQIRHKSSGGELKSPLGPCAPIPNENLVEYIYKNIDEFIEEPAATCAVSGRSYTYGMLRMLINRCAQALLGHCGLQQGEVVGLLLPNIPEFVIVCHGAIEAGLTVTFVNPLYTPDEIKRQFENAGVKMIITIPLLLEIATTIGPTLSGYRSTICIGGDDDPAKNVHGLMSLLSEGHEAELPPIHPDKLALLPYSSGTTGLPKGVMLSHRNLVANLVQGDHRALIGNTASKNGEKHKALTVLPFFHIYGFNGIMNISLRLGTHLITIPRFTPEDYIKALEEYKPTYLFVVPSLLLFLASHPSVKKEHLSSVEEITSGAAPLTEGLLQKFRQKIDNPDVTIRQGYGMTESSPVTFFMPQITPPSKIGTIGILYPGTEAKVVSLSSGELLGTHQTGELLVRGPQVMMGYLNNEQATSETIDEDGWLHTGDVVYYDEDHYFYLVDRCKELIKVKGNQVSPTELENLILEIEGIIDAAVVGVPDDLAGEVPRAYVVTKPGQNLNEEDIQKFVSSKVTHYKKLAGGVKFINSIPRNPSGKILRNELKIQHS</sequence>
<protein>
    <recommendedName>
        <fullName evidence="4">Luciferin 4-monooxygenase</fullName>
        <ecNumber evidence="3">1.13.12.7</ecNumber>
    </recommendedName>
</protein>
<dbReference type="PANTHER" id="PTHR24096:SF394">
    <property type="entry name" value="LUCIFERIN 4-MONOOXYGENASE"/>
    <property type="match status" value="1"/>
</dbReference>
<dbReference type="Gene3D" id="3.40.50.12780">
    <property type="entry name" value="N-terminal domain of ligase-like"/>
    <property type="match status" value="1"/>
</dbReference>
<dbReference type="FunFam" id="3.40.50.12780:FF:000003">
    <property type="entry name" value="Long-chain-fatty-acid--CoA ligase FadD"/>
    <property type="match status" value="1"/>
</dbReference>
<dbReference type="GO" id="GO:0005777">
    <property type="term" value="C:peroxisome"/>
    <property type="evidence" value="ECO:0007669"/>
    <property type="project" value="UniProtKB-SubCell"/>
</dbReference>
<evidence type="ECO:0000259" key="14">
    <source>
        <dbReference type="Pfam" id="PF00501"/>
    </source>
</evidence>
<evidence type="ECO:0000256" key="12">
    <source>
        <dbReference type="ARBA" id="ARBA00023262"/>
    </source>
</evidence>
<dbReference type="PROSITE" id="PS00455">
    <property type="entry name" value="AMP_BINDING"/>
    <property type="match status" value="1"/>
</dbReference>
<dbReference type="InterPro" id="IPR025110">
    <property type="entry name" value="AMP-bd_C"/>
</dbReference>
<evidence type="ECO:0000256" key="2">
    <source>
        <dbReference type="ARBA" id="ARBA00006432"/>
    </source>
</evidence>
<dbReference type="Pfam" id="PF00501">
    <property type="entry name" value="AMP-binding"/>
    <property type="match status" value="1"/>
</dbReference>
<evidence type="ECO:0000256" key="9">
    <source>
        <dbReference type="ARBA" id="ARBA00023033"/>
    </source>
</evidence>
<dbReference type="InterPro" id="IPR045851">
    <property type="entry name" value="AMP-bd_C_sf"/>
</dbReference>
<dbReference type="GO" id="GO:0046872">
    <property type="term" value="F:metal ion binding"/>
    <property type="evidence" value="ECO:0007669"/>
    <property type="project" value="UniProtKB-KW"/>
</dbReference>
<dbReference type="GeneID" id="115885271"/>
<keyword evidence="9" id="KW-0503">Monooxygenase</keyword>
<keyword evidence="6" id="KW-0547">Nucleotide-binding</keyword>
<dbReference type="GO" id="GO:0004467">
    <property type="term" value="F:long-chain fatty acid-CoA ligase activity"/>
    <property type="evidence" value="ECO:0007669"/>
    <property type="project" value="TreeGrafter"/>
</dbReference>
<gene>
    <name evidence="17 18" type="primary">LOC115885271</name>
</gene>
<dbReference type="AlphaFoldDB" id="A0A6J2YAM6"/>
<dbReference type="SUPFAM" id="SSF56801">
    <property type="entry name" value="Acetyl-CoA synthetase-like"/>
    <property type="match status" value="1"/>
</dbReference>
<name>A0A6J2YAM6_SITOR</name>
<dbReference type="InterPro" id="IPR000873">
    <property type="entry name" value="AMP-dep_synth/lig_dom"/>
</dbReference>
<keyword evidence="16" id="KW-1185">Reference proteome</keyword>